<name>A0A9W6SJE7_9ACTN</name>
<dbReference type="AlphaFoldDB" id="A0A9W6SJE7"/>
<evidence type="ECO:0000313" key="1">
    <source>
        <dbReference type="EMBL" id="GLZ77358.1"/>
    </source>
</evidence>
<gene>
    <name evidence="1" type="ORF">Afil01_21650</name>
</gene>
<reference evidence="1" key="1">
    <citation type="submission" date="2023-03" db="EMBL/GenBank/DDBJ databases">
        <title>Actinorhabdospora filicis NBRC 111898.</title>
        <authorList>
            <person name="Ichikawa N."/>
            <person name="Sato H."/>
            <person name="Tonouchi N."/>
        </authorList>
    </citation>
    <scope>NUCLEOTIDE SEQUENCE</scope>
    <source>
        <strain evidence="1">NBRC 111898</strain>
    </source>
</reference>
<dbReference type="EMBL" id="BSTX01000001">
    <property type="protein sequence ID" value="GLZ77358.1"/>
    <property type="molecule type" value="Genomic_DNA"/>
</dbReference>
<evidence type="ECO:0008006" key="3">
    <source>
        <dbReference type="Google" id="ProtNLM"/>
    </source>
</evidence>
<accession>A0A9W6SJE7</accession>
<evidence type="ECO:0000313" key="2">
    <source>
        <dbReference type="Proteomes" id="UP001165079"/>
    </source>
</evidence>
<dbReference type="RefSeq" id="WP_285662475.1">
    <property type="nucleotide sequence ID" value="NZ_BSTX01000001.1"/>
</dbReference>
<dbReference type="Gene3D" id="1.25.40.10">
    <property type="entry name" value="Tetratricopeptide repeat domain"/>
    <property type="match status" value="1"/>
</dbReference>
<dbReference type="InterPro" id="IPR011990">
    <property type="entry name" value="TPR-like_helical_dom_sf"/>
</dbReference>
<protein>
    <recommendedName>
        <fullName evidence="3">Tetratricopeptide repeat protein</fullName>
    </recommendedName>
</protein>
<sequence>MIHGDSPKDLLAAGDEAMTEAAFRTGDYTQALALLQAARDTADDRAVEAAAIDRLGWLTHFRALDAGPEQADADAEEALFQQALDIRRDIGDRGGIAASLFGLGLVHQVLRRDWDTAITYFRQSLALAEEHADLITRSEVHRHIGFYYMISERRPDLGVPHLRTSLRLRELHGDPRWTVGGLIALGQAESVAGDRDEAVRLLGEAIGLARRTGLHARRIAQAEEALRRAEAGEMPG</sequence>
<dbReference type="SUPFAM" id="SSF48452">
    <property type="entry name" value="TPR-like"/>
    <property type="match status" value="1"/>
</dbReference>
<keyword evidence="2" id="KW-1185">Reference proteome</keyword>
<organism evidence="1 2">
    <name type="scientific">Actinorhabdospora filicis</name>
    <dbReference type="NCBI Taxonomy" id="1785913"/>
    <lineage>
        <taxon>Bacteria</taxon>
        <taxon>Bacillati</taxon>
        <taxon>Actinomycetota</taxon>
        <taxon>Actinomycetes</taxon>
        <taxon>Micromonosporales</taxon>
        <taxon>Micromonosporaceae</taxon>
        <taxon>Actinorhabdospora</taxon>
    </lineage>
</organism>
<dbReference type="Proteomes" id="UP001165079">
    <property type="component" value="Unassembled WGS sequence"/>
</dbReference>
<proteinExistence type="predicted"/>
<dbReference type="Pfam" id="PF13424">
    <property type="entry name" value="TPR_12"/>
    <property type="match status" value="1"/>
</dbReference>
<comment type="caution">
    <text evidence="1">The sequence shown here is derived from an EMBL/GenBank/DDBJ whole genome shotgun (WGS) entry which is preliminary data.</text>
</comment>